<feature type="non-terminal residue" evidence="1">
    <location>
        <position position="143"/>
    </location>
</feature>
<evidence type="ECO:0000313" key="1">
    <source>
        <dbReference type="EMBL" id="CAG8771854.1"/>
    </source>
</evidence>
<proteinExistence type="predicted"/>
<dbReference type="AlphaFoldDB" id="A0A9N9NU44"/>
<sequence length="143" mass="16358">GLNSLGIDSLEKKQIFVTLNHQIYQEKNNFGLSTKEKENILSFIHNTLNLTPEQRQALEKMGIKPYNATDSLKTFTLTEEQKNILHSLAPLTREEKHSKDSLQLLNSLALKPKHLTFFTNEEIIPNPNLDFGEITSPYLPLKI</sequence>
<dbReference type="OrthoDB" id="2445054at2759"/>
<keyword evidence="2" id="KW-1185">Reference proteome</keyword>
<evidence type="ECO:0000313" key="2">
    <source>
        <dbReference type="Proteomes" id="UP000789508"/>
    </source>
</evidence>
<gene>
    <name evidence="1" type="ORF">ALEPTO_LOCUS14185</name>
</gene>
<dbReference type="Proteomes" id="UP000789508">
    <property type="component" value="Unassembled WGS sequence"/>
</dbReference>
<dbReference type="EMBL" id="CAJVPS010052960">
    <property type="protein sequence ID" value="CAG8771854.1"/>
    <property type="molecule type" value="Genomic_DNA"/>
</dbReference>
<reference evidence="1" key="1">
    <citation type="submission" date="2021-06" db="EMBL/GenBank/DDBJ databases">
        <authorList>
            <person name="Kallberg Y."/>
            <person name="Tangrot J."/>
            <person name="Rosling A."/>
        </authorList>
    </citation>
    <scope>NUCLEOTIDE SEQUENCE</scope>
    <source>
        <strain evidence="1">FL130A</strain>
    </source>
</reference>
<feature type="non-terminal residue" evidence="1">
    <location>
        <position position="1"/>
    </location>
</feature>
<accession>A0A9N9NU44</accession>
<comment type="caution">
    <text evidence="1">The sequence shown here is derived from an EMBL/GenBank/DDBJ whole genome shotgun (WGS) entry which is preliminary data.</text>
</comment>
<organism evidence="1 2">
    <name type="scientific">Ambispora leptoticha</name>
    <dbReference type="NCBI Taxonomy" id="144679"/>
    <lineage>
        <taxon>Eukaryota</taxon>
        <taxon>Fungi</taxon>
        <taxon>Fungi incertae sedis</taxon>
        <taxon>Mucoromycota</taxon>
        <taxon>Glomeromycotina</taxon>
        <taxon>Glomeromycetes</taxon>
        <taxon>Archaeosporales</taxon>
        <taxon>Ambisporaceae</taxon>
        <taxon>Ambispora</taxon>
    </lineage>
</organism>
<protein>
    <submittedName>
        <fullName evidence="1">11168_t:CDS:1</fullName>
    </submittedName>
</protein>
<name>A0A9N9NU44_9GLOM</name>